<dbReference type="PROSITE" id="PS50082">
    <property type="entry name" value="WD_REPEATS_2"/>
    <property type="match status" value="3"/>
</dbReference>
<keyword evidence="2 4" id="KW-0853">WD repeat</keyword>
<dbReference type="Pfam" id="PF00400">
    <property type="entry name" value="WD40"/>
    <property type="match status" value="3"/>
</dbReference>
<comment type="caution">
    <text evidence="5">The sequence shown here is derived from an EMBL/GenBank/DDBJ whole genome shotgun (WGS) entry which is preliminary data.</text>
</comment>
<evidence type="ECO:0000256" key="1">
    <source>
        <dbReference type="ARBA" id="ARBA00022490"/>
    </source>
</evidence>
<feature type="repeat" description="WD" evidence="4">
    <location>
        <begin position="183"/>
        <end position="223"/>
    </location>
</feature>
<dbReference type="InterPro" id="IPR011047">
    <property type="entry name" value="Quinoprotein_ADH-like_sf"/>
</dbReference>
<evidence type="ECO:0000313" key="5">
    <source>
        <dbReference type="EMBL" id="MED7828083.1"/>
    </source>
</evidence>
<dbReference type="InterPro" id="IPR001680">
    <property type="entry name" value="WD40_rpt"/>
</dbReference>
<evidence type="ECO:0000256" key="4">
    <source>
        <dbReference type="PROSITE-ProRule" id="PRU00221"/>
    </source>
</evidence>
<dbReference type="Gene3D" id="2.130.10.10">
    <property type="entry name" value="YVTN repeat-like/Quinoprotein amine dehydrogenase"/>
    <property type="match status" value="2"/>
</dbReference>
<dbReference type="Proteomes" id="UP001333996">
    <property type="component" value="Unassembled WGS sequence"/>
</dbReference>
<gene>
    <name evidence="5" type="ORF">VXC91_40945</name>
</gene>
<dbReference type="SMART" id="SM00320">
    <property type="entry name" value="WD40"/>
    <property type="match status" value="6"/>
</dbReference>
<dbReference type="EMBL" id="JAYWVC010000311">
    <property type="protein sequence ID" value="MED7828083.1"/>
    <property type="molecule type" value="Genomic_DNA"/>
</dbReference>
<dbReference type="InterPro" id="IPR015943">
    <property type="entry name" value="WD40/YVTN_repeat-like_dom_sf"/>
</dbReference>
<feature type="repeat" description="WD" evidence="4">
    <location>
        <begin position="140"/>
        <end position="181"/>
    </location>
</feature>
<dbReference type="PANTHER" id="PTHR19849">
    <property type="entry name" value="PHOSPHOLIPASE A-2-ACTIVATING PROTEIN"/>
    <property type="match status" value="1"/>
</dbReference>
<evidence type="ECO:0000256" key="2">
    <source>
        <dbReference type="ARBA" id="ARBA00022574"/>
    </source>
</evidence>
<keyword evidence="1" id="KW-0963">Cytoplasm</keyword>
<reference evidence="5" key="1">
    <citation type="submission" date="2024-01" db="EMBL/GenBank/DDBJ databases">
        <title>First draft genome sequence data of TA4-1, the type strain of Gram-positive actinobacterium Streptomyces chiangmaiensis.</title>
        <authorList>
            <person name="Yasawong M."/>
            <person name="Nantapong N."/>
        </authorList>
    </citation>
    <scope>NUCLEOTIDE SEQUENCE</scope>
    <source>
        <strain evidence="5">TA4-1</strain>
    </source>
</reference>
<dbReference type="RefSeq" id="WP_329512445.1">
    <property type="nucleotide sequence ID" value="NZ_BAAAYZ010000288.1"/>
</dbReference>
<name>A0ABU7FWB0_9ACTN</name>
<keyword evidence="3" id="KW-0677">Repeat</keyword>
<sequence length="331" mass="35310">MNTAARQAVVNLGDVELMVIALAADDTEVLGFELKGKAYRWNLLSGAQLSGPVKMDVRTIWTVPAVPDNREIVIGCGDGTVRRLDRVTGSPLADPFIAPHPSRVRGLAHSRDAEELVSAHQDGTVRRWKRTTGSPLGDPLRGHAGTVRAVALTPEEDEIVSVGQDGTVRRWKREDGTPIGPPLVGHTGGVQAVGAGPSGVIASGGRDGTVRRWDRRTGKPLGAPLVTGSPVRTVLLTRDGEIAAGCADGTLHRWDPTGQRIGEVLPAHTYGLPSMALTRDETELVTYGWDGAIRRWARITGEPTRPPGDPDRAETRVGAVSLLEIRGTTPF</sequence>
<accession>A0ABU7FWB0</accession>
<protein>
    <submittedName>
        <fullName evidence="5">WD40 repeat domain-containing protein</fullName>
    </submittedName>
</protein>
<proteinExistence type="predicted"/>
<dbReference type="PROSITE" id="PS50294">
    <property type="entry name" value="WD_REPEATS_REGION"/>
    <property type="match status" value="2"/>
</dbReference>
<evidence type="ECO:0000313" key="6">
    <source>
        <dbReference type="Proteomes" id="UP001333996"/>
    </source>
</evidence>
<feature type="repeat" description="WD" evidence="4">
    <location>
        <begin position="97"/>
        <end position="138"/>
    </location>
</feature>
<dbReference type="PANTHER" id="PTHR19849:SF0">
    <property type="entry name" value="PHOSPHOLIPASE A-2-ACTIVATING PROTEIN"/>
    <property type="match status" value="1"/>
</dbReference>
<keyword evidence="6" id="KW-1185">Reference proteome</keyword>
<dbReference type="SUPFAM" id="SSF50998">
    <property type="entry name" value="Quinoprotein alcohol dehydrogenase-like"/>
    <property type="match status" value="1"/>
</dbReference>
<evidence type="ECO:0000256" key="3">
    <source>
        <dbReference type="ARBA" id="ARBA00022737"/>
    </source>
</evidence>
<organism evidence="5 6">
    <name type="scientific">Streptomyces chiangmaiensis</name>
    <dbReference type="NCBI Taxonomy" id="766497"/>
    <lineage>
        <taxon>Bacteria</taxon>
        <taxon>Bacillati</taxon>
        <taxon>Actinomycetota</taxon>
        <taxon>Actinomycetes</taxon>
        <taxon>Kitasatosporales</taxon>
        <taxon>Streptomycetaceae</taxon>
        <taxon>Streptomyces</taxon>
    </lineage>
</organism>